<dbReference type="AlphaFoldDB" id="G0LI39"/>
<dbReference type="GO" id="GO:0016787">
    <property type="term" value="F:hydrolase activity"/>
    <property type="evidence" value="ECO:0007669"/>
    <property type="project" value="UniProtKB-KW"/>
</dbReference>
<feature type="compositionally biased region" description="Low complexity" evidence="1">
    <location>
        <begin position="270"/>
        <end position="286"/>
    </location>
</feature>
<dbReference type="InterPro" id="IPR006675">
    <property type="entry name" value="HDIG_dom"/>
</dbReference>
<dbReference type="Pfam" id="PF01966">
    <property type="entry name" value="HD"/>
    <property type="match status" value="1"/>
</dbReference>
<dbReference type="CDD" id="cd00077">
    <property type="entry name" value="HDc"/>
    <property type="match status" value="1"/>
</dbReference>
<dbReference type="KEGG" id="hwc:Hqrw_1832"/>
<keyword evidence="3" id="KW-0378">Hydrolase</keyword>
<dbReference type="Proteomes" id="UP000007954">
    <property type="component" value="Chromosome"/>
</dbReference>
<dbReference type="SUPFAM" id="SSF109604">
    <property type="entry name" value="HD-domain/PDEase-like"/>
    <property type="match status" value="1"/>
</dbReference>
<feature type="compositionally biased region" description="Acidic residues" evidence="1">
    <location>
        <begin position="259"/>
        <end position="269"/>
    </location>
</feature>
<dbReference type="PANTHER" id="PTHR33594:SF1">
    <property type="entry name" value="HD_PDEASE DOMAIN-CONTAINING PROTEIN"/>
    <property type="match status" value="1"/>
</dbReference>
<accession>G0LI39</accession>
<organism evidence="3 4">
    <name type="scientific">Haloquadratum walsbyi (strain DSM 16854 / JCM 12705 / C23)</name>
    <dbReference type="NCBI Taxonomy" id="768065"/>
    <lineage>
        <taxon>Archaea</taxon>
        <taxon>Methanobacteriati</taxon>
        <taxon>Methanobacteriota</taxon>
        <taxon>Stenosarchaea group</taxon>
        <taxon>Halobacteria</taxon>
        <taxon>Halobacteriales</taxon>
        <taxon>Haloferacaceae</taxon>
        <taxon>Haloquadratum</taxon>
    </lineage>
</organism>
<evidence type="ECO:0000313" key="4">
    <source>
        <dbReference type="Proteomes" id="UP000007954"/>
    </source>
</evidence>
<name>G0LI39_HALWC</name>
<dbReference type="Gene3D" id="1.10.3210.10">
    <property type="entry name" value="Hypothetical protein af1432"/>
    <property type="match status" value="1"/>
</dbReference>
<feature type="domain" description="HD/PDEase" evidence="2">
    <location>
        <begin position="46"/>
        <end position="161"/>
    </location>
</feature>
<dbReference type="PANTHER" id="PTHR33594">
    <property type="entry name" value="SUPERFAMILY HYDROLASE, PUTATIVE (AFU_ORTHOLOGUE AFUA_1G03035)-RELATED"/>
    <property type="match status" value="1"/>
</dbReference>
<reference evidence="3 4" key="1">
    <citation type="journal article" date="2011" name="PLoS ONE">
        <title>Haloquadratum walsbyi: limited diversity in a global pond.</title>
        <authorList>
            <person name="Dyall-Smith M."/>
            <person name="Pfeiffer F."/>
            <person name="Klee K."/>
            <person name="Palm P."/>
            <person name="Gross K."/>
            <person name="Schuster S.C."/>
            <person name="Rampp M."/>
            <person name="Oesterhelt D."/>
        </authorList>
    </citation>
    <scope>NUCLEOTIDE SEQUENCE [LARGE SCALE GENOMIC DNA]</scope>
    <source>
        <strain evidence="4">DSM 16854 / JCM 12705 / C23</strain>
    </source>
</reference>
<feature type="compositionally biased region" description="Basic and acidic residues" evidence="1">
    <location>
        <begin position="235"/>
        <end position="246"/>
    </location>
</feature>
<dbReference type="SMART" id="SM00471">
    <property type="entry name" value="HDc"/>
    <property type="match status" value="1"/>
</dbReference>
<proteinExistence type="predicted"/>
<dbReference type="EMBL" id="FR746099">
    <property type="protein sequence ID" value="CCC39759.1"/>
    <property type="molecule type" value="Genomic_DNA"/>
</dbReference>
<dbReference type="HOGENOM" id="CLU_036524_1_0_2"/>
<protein>
    <submittedName>
        <fullName evidence="3">HD family hydrolase</fullName>
    </submittedName>
</protein>
<evidence type="ECO:0000256" key="1">
    <source>
        <dbReference type="SAM" id="MobiDB-lite"/>
    </source>
</evidence>
<evidence type="ECO:0000313" key="3">
    <source>
        <dbReference type="EMBL" id="CCC39759.1"/>
    </source>
</evidence>
<dbReference type="InterPro" id="IPR006674">
    <property type="entry name" value="HD_domain"/>
</dbReference>
<feature type="region of interest" description="Disordered" evidence="1">
    <location>
        <begin position="230"/>
        <end position="286"/>
    </location>
</feature>
<sequence length="286" mass="31966">MGVKIKESAISDTEFERMQQFVYDYLAASVEGDEDGGRMRWYPWHSAEYRFNHIQNVIEIATTIADREGAAIDVVRVSALFHDISKLEANQEVHAEEGARVTREYLQTCDNLPQSFIDEVCQSVAEHSYQGPLSDTSLETQSLIEADILDKIGANGTVLILLRMGYESRTHTDAAEMVDRVLERGRNAKERVVSDTAESIAYQRLKRVKWFREWLESEVPAMSMGANVEFTPDPTKADAHTTHGDIDSDISVATGTDTDSTDTNEDTDTNPDTNNTNPVDTHISDG</sequence>
<dbReference type="OrthoDB" id="17914at2157"/>
<dbReference type="InterPro" id="IPR003607">
    <property type="entry name" value="HD/PDEase_dom"/>
</dbReference>
<evidence type="ECO:0000259" key="2">
    <source>
        <dbReference type="SMART" id="SM00471"/>
    </source>
</evidence>
<dbReference type="NCBIfam" id="TIGR00277">
    <property type="entry name" value="HDIG"/>
    <property type="match status" value="1"/>
</dbReference>
<gene>
    <name evidence="3" type="ordered locus">Hqrw_1832</name>
</gene>